<keyword evidence="2" id="KW-0472">Membrane</keyword>
<evidence type="ECO:0000313" key="4">
    <source>
        <dbReference type="Proteomes" id="UP000292282"/>
    </source>
</evidence>
<keyword evidence="2" id="KW-1133">Transmembrane helix</keyword>
<accession>A0A4Q9LWU4</accession>
<gene>
    <name evidence="3" type="ORF">CWI38_0622p0010</name>
</gene>
<feature type="compositionally biased region" description="Basic and acidic residues" evidence="1">
    <location>
        <begin position="8"/>
        <end position="22"/>
    </location>
</feature>
<evidence type="ECO:0000256" key="2">
    <source>
        <dbReference type="SAM" id="Phobius"/>
    </source>
</evidence>
<dbReference type="VEuPathDB" id="MicrosporidiaDB:CWI38_0622p0010"/>
<sequence length="436" mass="49361">MLKHVKIRTRETKSEEDGKSDIENNRVGLKDETNVFYEKPTYVEFEKIDEELDDHNLVKRCNSNDLSQVEIEKGKSPLCANLIQYVGGEQSLILDENAQETPSTISVTDEVEKSNYQKQNNMIYGTGPQKIEMLRTNSTDRSEYHKSNSIYETMLFSKPGLIRQVRKRSFTNRNSFGYQTQSLDRCSSFLHVLGTKSRIEEPLGKELSEVQKARTYERSALLVESLTGINLENQTNGNHIDTENGVIGLLNTEKTSTIRNATGNHLDTENGVIGLLNTEKTSTIRNATGNHLDTEKGVIGILNTEKTSTIRNATGNNLDPEKGVIGLLNSEKRKNLKFLSFFKNLKLFLTTFMAVISTLSLIVFYFYLGLNIILGTPFPKHLYILNLSALCLILFTLILLFSSRNTKNSRIIIYNIILIIFTILSFLISAIKQNYC</sequence>
<dbReference type="EMBL" id="PITK01000622">
    <property type="protein sequence ID" value="TBU12806.1"/>
    <property type="molecule type" value="Genomic_DNA"/>
</dbReference>
<protein>
    <submittedName>
        <fullName evidence="3">Uncharacterized protein</fullName>
    </submittedName>
</protein>
<organism evidence="3 4">
    <name type="scientific">Hamiltosporidium tvaerminnensis</name>
    <dbReference type="NCBI Taxonomy" id="1176355"/>
    <lineage>
        <taxon>Eukaryota</taxon>
        <taxon>Fungi</taxon>
        <taxon>Fungi incertae sedis</taxon>
        <taxon>Microsporidia</taxon>
        <taxon>Dubosqiidae</taxon>
        <taxon>Hamiltosporidium</taxon>
    </lineage>
</organism>
<dbReference type="Proteomes" id="UP000292282">
    <property type="component" value="Unassembled WGS sequence"/>
</dbReference>
<keyword evidence="2" id="KW-0812">Transmembrane</keyword>
<feature type="transmembrane region" description="Helical" evidence="2">
    <location>
        <begin position="382"/>
        <end position="400"/>
    </location>
</feature>
<feature type="transmembrane region" description="Helical" evidence="2">
    <location>
        <begin position="412"/>
        <end position="431"/>
    </location>
</feature>
<reference evidence="3 4" key="1">
    <citation type="submission" date="2017-12" db="EMBL/GenBank/DDBJ databases">
        <authorList>
            <person name="Pombert J.-F."/>
            <person name="Haag K.L."/>
            <person name="Ebert D."/>
        </authorList>
    </citation>
    <scope>NUCLEOTIDE SEQUENCE [LARGE SCALE GENOMIC DNA]</scope>
    <source>
        <strain evidence="3">IL-G-3</strain>
    </source>
</reference>
<name>A0A4Q9LWU4_9MICR</name>
<comment type="caution">
    <text evidence="3">The sequence shown here is derived from an EMBL/GenBank/DDBJ whole genome shotgun (WGS) entry which is preliminary data.</text>
</comment>
<dbReference type="AlphaFoldDB" id="A0A4Q9LWU4"/>
<evidence type="ECO:0000313" key="3">
    <source>
        <dbReference type="EMBL" id="TBU12806.1"/>
    </source>
</evidence>
<evidence type="ECO:0000256" key="1">
    <source>
        <dbReference type="SAM" id="MobiDB-lite"/>
    </source>
</evidence>
<feature type="region of interest" description="Disordered" evidence="1">
    <location>
        <begin position="1"/>
        <end position="22"/>
    </location>
</feature>
<proteinExistence type="predicted"/>
<keyword evidence="4" id="KW-1185">Reference proteome</keyword>
<feature type="transmembrane region" description="Helical" evidence="2">
    <location>
        <begin position="347"/>
        <end position="370"/>
    </location>
</feature>